<evidence type="ECO:0000313" key="8">
    <source>
        <dbReference type="EMBL" id="WZN64269.1"/>
    </source>
</evidence>
<dbReference type="Gene3D" id="1.10.510.10">
    <property type="entry name" value="Transferase(Phosphotransferase) domain 1"/>
    <property type="match status" value="2"/>
</dbReference>
<evidence type="ECO:0000256" key="5">
    <source>
        <dbReference type="ARBA" id="ARBA00022840"/>
    </source>
</evidence>
<feature type="region of interest" description="Disordered" evidence="6">
    <location>
        <begin position="269"/>
        <end position="291"/>
    </location>
</feature>
<evidence type="ECO:0000256" key="4">
    <source>
        <dbReference type="ARBA" id="ARBA00022777"/>
    </source>
</evidence>
<name>A0AAX4PEA3_9CHLO</name>
<evidence type="ECO:0000313" key="9">
    <source>
        <dbReference type="Proteomes" id="UP001472866"/>
    </source>
</evidence>
<dbReference type="GO" id="GO:0004674">
    <property type="term" value="F:protein serine/threonine kinase activity"/>
    <property type="evidence" value="ECO:0007669"/>
    <property type="project" value="UniProtKB-KW"/>
</dbReference>
<organism evidence="8 9">
    <name type="scientific">Chloropicon roscoffensis</name>
    <dbReference type="NCBI Taxonomy" id="1461544"/>
    <lineage>
        <taxon>Eukaryota</taxon>
        <taxon>Viridiplantae</taxon>
        <taxon>Chlorophyta</taxon>
        <taxon>Chloropicophyceae</taxon>
        <taxon>Chloropicales</taxon>
        <taxon>Chloropicaceae</taxon>
        <taxon>Chloropicon</taxon>
    </lineage>
</organism>
<evidence type="ECO:0000256" key="1">
    <source>
        <dbReference type="ARBA" id="ARBA00022527"/>
    </source>
</evidence>
<protein>
    <submittedName>
        <fullName evidence="8">Protein kinase</fullName>
    </submittedName>
</protein>
<keyword evidence="4 8" id="KW-0418">Kinase</keyword>
<dbReference type="GO" id="GO:0005524">
    <property type="term" value="F:ATP binding"/>
    <property type="evidence" value="ECO:0007669"/>
    <property type="project" value="UniProtKB-KW"/>
</dbReference>
<dbReference type="PROSITE" id="PS00108">
    <property type="entry name" value="PROTEIN_KINASE_ST"/>
    <property type="match status" value="1"/>
</dbReference>
<gene>
    <name evidence="8" type="ORF">HKI87_09g58240</name>
</gene>
<dbReference type="InterPro" id="IPR008271">
    <property type="entry name" value="Ser/Thr_kinase_AS"/>
</dbReference>
<accession>A0AAX4PEA3</accession>
<dbReference type="SMART" id="SM00220">
    <property type="entry name" value="S_TKc"/>
    <property type="match status" value="1"/>
</dbReference>
<keyword evidence="5" id="KW-0067">ATP-binding</keyword>
<dbReference type="Pfam" id="PF00069">
    <property type="entry name" value="Pkinase"/>
    <property type="match status" value="2"/>
</dbReference>
<keyword evidence="2" id="KW-0808">Transferase</keyword>
<dbReference type="SUPFAM" id="SSF56112">
    <property type="entry name" value="Protein kinase-like (PK-like)"/>
    <property type="match status" value="1"/>
</dbReference>
<evidence type="ECO:0000256" key="6">
    <source>
        <dbReference type="SAM" id="MobiDB-lite"/>
    </source>
</evidence>
<sequence length="528" mass="59199">MAHDHRRDEGSQMAVLGESAPRVDLPFATDLCPRNVMQALVEHDWTSDAFKPIQLVASSKVSQVFRALVLKPPRKVTSWKRDRVMGKISEGSSFSEAARDDDGDSPEISVVVLKVYEKKRMKDVHHRNVRREILIHRDHARCVHVVPLFAALEDRSCYYLVQKEETRGDLFRELRRGMIQALTLSEQFNFKNGAAGNGGRTLNCLYANERRCASEVVKPLLCLLVHLHSRGVVHRDIKPENILLASWTAGDERQAEEADTVEAELIRGHWPQQGHADSSDAPRRQSSSPKSRGCAAVLCTLAGGGSRRQAQRRYDQHLMKRARKGFKIQLCDFGLAIDTNVSIPTIRVGTVDYMAPELLRCPTDADLRELHKVEKLRTALLAERKSPSNSDLAGLANAAQRKPRYDQGVDVWAVGVLLYELLVGNPPFGSQLDCDDRTEGRILEGNVPFPHGVVSPLAKSFILKALTYNWDERPTALELIRHPWITKYCGDIKVLQPKAAAAAAGKGKQEPFRRLSSKNLDTLLWRVI</sequence>
<keyword evidence="3" id="KW-0547">Nucleotide-binding</keyword>
<evidence type="ECO:0000256" key="2">
    <source>
        <dbReference type="ARBA" id="ARBA00022679"/>
    </source>
</evidence>
<reference evidence="8 9" key="1">
    <citation type="submission" date="2024-03" db="EMBL/GenBank/DDBJ databases">
        <title>Complete genome sequence of the green alga Chloropicon roscoffensis RCC1871.</title>
        <authorList>
            <person name="Lemieux C."/>
            <person name="Pombert J.-F."/>
            <person name="Otis C."/>
            <person name="Turmel M."/>
        </authorList>
    </citation>
    <scope>NUCLEOTIDE SEQUENCE [LARGE SCALE GENOMIC DNA]</scope>
    <source>
        <strain evidence="8 9">RCC1871</strain>
    </source>
</reference>
<dbReference type="InterPro" id="IPR000719">
    <property type="entry name" value="Prot_kinase_dom"/>
</dbReference>
<dbReference type="InterPro" id="IPR011009">
    <property type="entry name" value="Kinase-like_dom_sf"/>
</dbReference>
<dbReference type="PANTHER" id="PTHR24350">
    <property type="entry name" value="SERINE/THREONINE-PROTEIN KINASE IAL-RELATED"/>
    <property type="match status" value="1"/>
</dbReference>
<feature type="domain" description="Protein kinase" evidence="7">
    <location>
        <begin position="79"/>
        <end position="485"/>
    </location>
</feature>
<dbReference type="PROSITE" id="PS50011">
    <property type="entry name" value="PROTEIN_KINASE_DOM"/>
    <property type="match status" value="1"/>
</dbReference>
<evidence type="ECO:0000259" key="7">
    <source>
        <dbReference type="PROSITE" id="PS50011"/>
    </source>
</evidence>
<keyword evidence="9" id="KW-1185">Reference proteome</keyword>
<proteinExistence type="predicted"/>
<keyword evidence="1" id="KW-0723">Serine/threonine-protein kinase</keyword>
<dbReference type="AlphaFoldDB" id="A0AAX4PEA3"/>
<dbReference type="Proteomes" id="UP001472866">
    <property type="component" value="Chromosome 09"/>
</dbReference>
<evidence type="ECO:0000256" key="3">
    <source>
        <dbReference type="ARBA" id="ARBA00022741"/>
    </source>
</evidence>
<dbReference type="InterPro" id="IPR030616">
    <property type="entry name" value="Aur-like"/>
</dbReference>
<dbReference type="EMBL" id="CP151509">
    <property type="protein sequence ID" value="WZN64269.1"/>
    <property type="molecule type" value="Genomic_DNA"/>
</dbReference>